<reference evidence="1" key="1">
    <citation type="submission" date="2021-02" db="EMBL/GenBank/DDBJ databases">
        <authorList>
            <person name="Nowell W R."/>
        </authorList>
    </citation>
    <scope>NUCLEOTIDE SEQUENCE</scope>
</reference>
<protein>
    <submittedName>
        <fullName evidence="1">Uncharacterized protein</fullName>
    </submittedName>
</protein>
<dbReference type="EMBL" id="CAJNOK010000696">
    <property type="protein sequence ID" value="CAF0769597.1"/>
    <property type="molecule type" value="Genomic_DNA"/>
</dbReference>
<evidence type="ECO:0000313" key="2">
    <source>
        <dbReference type="EMBL" id="CAF3550315.1"/>
    </source>
</evidence>
<dbReference type="Proteomes" id="UP000677228">
    <property type="component" value="Unassembled WGS sequence"/>
</dbReference>
<dbReference type="EMBL" id="CAJOBA010000696">
    <property type="protein sequence ID" value="CAF3550315.1"/>
    <property type="molecule type" value="Genomic_DNA"/>
</dbReference>
<accession>A0A8S2CUG6</accession>
<evidence type="ECO:0000313" key="3">
    <source>
        <dbReference type="Proteomes" id="UP000677228"/>
    </source>
</evidence>
<dbReference type="AlphaFoldDB" id="A0A8S2CUG6"/>
<evidence type="ECO:0000313" key="1">
    <source>
        <dbReference type="EMBL" id="CAF0769597.1"/>
    </source>
</evidence>
<name>A0A8S2CUG6_9BILA</name>
<gene>
    <name evidence="1" type="ORF">OVA965_LOCUS3011</name>
    <name evidence="2" type="ORF">TMI583_LOCUS3010</name>
</gene>
<organism evidence="1 3">
    <name type="scientific">Didymodactylos carnosus</name>
    <dbReference type="NCBI Taxonomy" id="1234261"/>
    <lineage>
        <taxon>Eukaryota</taxon>
        <taxon>Metazoa</taxon>
        <taxon>Spiralia</taxon>
        <taxon>Gnathifera</taxon>
        <taxon>Rotifera</taxon>
        <taxon>Eurotatoria</taxon>
        <taxon>Bdelloidea</taxon>
        <taxon>Philodinida</taxon>
        <taxon>Philodinidae</taxon>
        <taxon>Didymodactylos</taxon>
    </lineage>
</organism>
<dbReference type="Proteomes" id="UP000682733">
    <property type="component" value="Unassembled WGS sequence"/>
</dbReference>
<sequence>MTRNCITHGTTDRGIKSRSHMHTVFNIDDPVKVKGFVTTIEINFSDAPSGALNANLWLYIISRTNVIDRYNIKSSYQIPVNKIAGKTGIQRFPLPEAALMMEAEEFLGVGFGSSSGDCYSVSNRKGMYLNQSSVAHGVHQFVPRNNGIAFSFQTTTTISHGSLTDINHDRANASGKTVFNTADQVKTDGFVASAQMNFYTAPTKDKAEIWLYNIISTKISYKYTIRTKYRIPVDQIKEEPGDQTFIIPKYHFNVTVGSFVGVGLVSADGGELFNGGRSSWMLDKATLNPGTYTFISQTMVGLTFSFTVATFQEMTYGTTKESLSVVIPDDRPIVQFNVLDVPQISGDVTAVQIHFAVAPTAGLAEIYLYIISEGVLPFALIVTQKYRIPVDEIQERTGIQEFVLKRGLKIGPNAHLAVGFERNAGKAYALAGESRFIDIGKASINVGHTNNPNFVPTIKYSISMSYKVTGFKGK</sequence>
<proteinExistence type="predicted"/>
<comment type="caution">
    <text evidence="1">The sequence shown here is derived from an EMBL/GenBank/DDBJ whole genome shotgun (WGS) entry which is preliminary data.</text>
</comment>